<feature type="compositionally biased region" description="Polar residues" evidence="4">
    <location>
        <begin position="983"/>
        <end position="1026"/>
    </location>
</feature>
<dbReference type="EMBL" id="BEZZ01000027">
    <property type="protein sequence ID" value="GCC23341.1"/>
    <property type="molecule type" value="Genomic_DNA"/>
</dbReference>
<feature type="compositionally biased region" description="Polar residues" evidence="4">
    <location>
        <begin position="115"/>
        <end position="149"/>
    </location>
</feature>
<feature type="region of interest" description="Disordered" evidence="4">
    <location>
        <begin position="514"/>
        <end position="567"/>
    </location>
</feature>
<dbReference type="STRING" id="137246.A0A401RYW1"/>
<dbReference type="InterPro" id="IPR015668">
    <property type="entry name" value="Bcl-9/Bcl-9l"/>
</dbReference>
<dbReference type="GO" id="GO:0003713">
    <property type="term" value="F:transcription coactivator activity"/>
    <property type="evidence" value="ECO:0007669"/>
    <property type="project" value="InterPro"/>
</dbReference>
<feature type="compositionally biased region" description="Basic and acidic residues" evidence="4">
    <location>
        <begin position="211"/>
        <end position="231"/>
    </location>
</feature>
<feature type="region of interest" description="Disordered" evidence="4">
    <location>
        <begin position="32"/>
        <end position="303"/>
    </location>
</feature>
<keyword evidence="7" id="KW-1185">Reference proteome</keyword>
<dbReference type="Proteomes" id="UP000287033">
    <property type="component" value="Unassembled WGS sequence"/>
</dbReference>
<dbReference type="Gene3D" id="3.30.40.10">
    <property type="entry name" value="Zinc/RING finger domain, C3HC4 (zinc finger)"/>
    <property type="match status" value="1"/>
</dbReference>
<evidence type="ECO:0000259" key="5">
    <source>
        <dbReference type="Pfam" id="PF11502"/>
    </source>
</evidence>
<feature type="compositionally biased region" description="Polar residues" evidence="4">
    <location>
        <begin position="1148"/>
        <end position="1165"/>
    </location>
</feature>
<organism evidence="6 7">
    <name type="scientific">Chiloscyllium punctatum</name>
    <name type="common">Brownbanded bambooshark</name>
    <name type="synonym">Hemiscyllium punctatum</name>
    <dbReference type="NCBI Taxonomy" id="137246"/>
    <lineage>
        <taxon>Eukaryota</taxon>
        <taxon>Metazoa</taxon>
        <taxon>Chordata</taxon>
        <taxon>Craniata</taxon>
        <taxon>Vertebrata</taxon>
        <taxon>Chondrichthyes</taxon>
        <taxon>Elasmobranchii</taxon>
        <taxon>Galeomorphii</taxon>
        <taxon>Galeoidea</taxon>
        <taxon>Orectolobiformes</taxon>
        <taxon>Hemiscylliidae</taxon>
        <taxon>Chiloscyllium</taxon>
    </lineage>
</organism>
<evidence type="ECO:0000313" key="6">
    <source>
        <dbReference type="EMBL" id="GCC23341.1"/>
    </source>
</evidence>
<evidence type="ECO:0000256" key="2">
    <source>
        <dbReference type="ARBA" id="ARBA00009200"/>
    </source>
</evidence>
<reference evidence="6 7" key="1">
    <citation type="journal article" date="2018" name="Nat. Ecol. Evol.">
        <title>Shark genomes provide insights into elasmobranch evolution and the origin of vertebrates.</title>
        <authorList>
            <person name="Hara Y"/>
            <person name="Yamaguchi K"/>
            <person name="Onimaru K"/>
            <person name="Kadota M"/>
            <person name="Koyanagi M"/>
            <person name="Keeley SD"/>
            <person name="Tatsumi K"/>
            <person name="Tanaka K"/>
            <person name="Motone F"/>
            <person name="Kageyama Y"/>
            <person name="Nozu R"/>
            <person name="Adachi N"/>
            <person name="Nishimura O"/>
            <person name="Nakagawa R"/>
            <person name="Tanegashima C"/>
            <person name="Kiyatake I"/>
            <person name="Matsumoto R"/>
            <person name="Murakumo K"/>
            <person name="Nishida K"/>
            <person name="Terakita A"/>
            <person name="Kuratani S"/>
            <person name="Sato K"/>
            <person name="Hyodo S Kuraku.S."/>
        </authorList>
    </citation>
    <scope>NUCLEOTIDE SEQUENCE [LARGE SCALE GENOMIC DNA]</scope>
</reference>
<comment type="subcellular location">
    <subcellularLocation>
        <location evidence="1">Nucleus</location>
    </subcellularLocation>
</comment>
<dbReference type="OrthoDB" id="7668649at2759"/>
<feature type="compositionally biased region" description="Polar residues" evidence="4">
    <location>
        <begin position="438"/>
        <end position="449"/>
    </location>
</feature>
<feature type="compositionally biased region" description="Low complexity" evidence="4">
    <location>
        <begin position="1082"/>
        <end position="1093"/>
    </location>
</feature>
<keyword evidence="3" id="KW-0539">Nucleus</keyword>
<feature type="region of interest" description="Disordered" evidence="4">
    <location>
        <begin position="1146"/>
        <end position="1173"/>
    </location>
</feature>
<evidence type="ECO:0000256" key="1">
    <source>
        <dbReference type="ARBA" id="ARBA00004123"/>
    </source>
</evidence>
<feature type="region of interest" description="Disordered" evidence="4">
    <location>
        <begin position="1205"/>
        <end position="1228"/>
    </location>
</feature>
<feature type="region of interest" description="Disordered" evidence="4">
    <location>
        <begin position="904"/>
        <end position="930"/>
    </location>
</feature>
<feature type="compositionally biased region" description="Polar residues" evidence="4">
    <location>
        <begin position="861"/>
        <end position="876"/>
    </location>
</feature>
<feature type="region of interest" description="Disordered" evidence="4">
    <location>
        <begin position="945"/>
        <end position="1026"/>
    </location>
</feature>
<comment type="similarity">
    <text evidence="2">Belongs to the BCL9 family.</text>
</comment>
<evidence type="ECO:0000256" key="4">
    <source>
        <dbReference type="SAM" id="MobiDB-lite"/>
    </source>
</evidence>
<dbReference type="GO" id="GO:1990907">
    <property type="term" value="C:beta-catenin-TCF complex"/>
    <property type="evidence" value="ECO:0007669"/>
    <property type="project" value="TreeGrafter"/>
</dbReference>
<name>A0A401RYW1_CHIPU</name>
<dbReference type="GO" id="GO:0045944">
    <property type="term" value="P:positive regulation of transcription by RNA polymerase II"/>
    <property type="evidence" value="ECO:0007669"/>
    <property type="project" value="TreeGrafter"/>
</dbReference>
<feature type="compositionally biased region" description="Polar residues" evidence="4">
    <location>
        <begin position="475"/>
        <end position="492"/>
    </location>
</feature>
<feature type="compositionally biased region" description="Polar residues" evidence="4">
    <location>
        <begin position="520"/>
        <end position="530"/>
    </location>
</feature>
<feature type="compositionally biased region" description="Polar residues" evidence="4">
    <location>
        <begin position="79"/>
        <end position="106"/>
    </location>
</feature>
<evidence type="ECO:0000256" key="3">
    <source>
        <dbReference type="ARBA" id="ARBA00023242"/>
    </source>
</evidence>
<sequence length="1609" mass="172734">MYRDIQGKSGLEMREFVQQEQVQAQAQRMLEVQEGHTHFNKKERSKKEQDEGKDCEQTLTNSQKPLSAPKALSPHKHLISSSGITTPPTHSNNTKMKNSPTTTGQSPKAKEEATVRSSPVTSPLCASQLDTKLSNQAKQGSTSQPQASPCDSLIVSGNHGSKAAQGSGGNLGLKNGQGLGTSSAIKGKGKRERSMSTDSFEQRDAGTPNNESEHKDGGSRSKRLCVAERRQPYSGAEWCSGTESEEEERTFFNCNSSESVKSQEHLATHSLPSSNPDASGSSNPSHNSVGSQKLMPESSTAKKTPPKVIYVFSTNMANKAAEAVLKGEAETILSFHMQNISNRGTEKESPASNSPQNKQLSAHCLASLTHQQSCTRQKQKQNQQDTTRILQNQSQQGLISKQVDSHETIDQDNAGVDNKVFPDGSPQNSVPLSVEDSCGNSVPSNQTATVVAPNAYTPTSSSESESKNEPKETAQPDSTLTIGENPEGLSQEQLKHRERSLQTLRDIQRMLFPESEHAGTSDSCPMQNTAGHEVPSKKPDGAPKSMISQSPSVGKLPSSRPEARSFGTSGHRDVVFQPADGGPPQNVMSSQVGQELVDHMTPEQLAWLKLQQEFYEEKRRKQEQTVHPRTVQDLLMHQHGPRRIIGGPPPPYQINPGEGWVPGGSESFQGVNPPNTMHPRGRTHHSGIHGPRLQRMPSFTGMLNPDIDSAGGPNPAPRFGLPGVNWPDDMPKMTESRNFSHGPGLFCGAGRAVRFPNPQNMQDDLFHQQLPEKQLRMSPGVGMEMNRLLQLQRHLEPANGNIFPRLPGEGIPSPTGMEFSDPKGLPLQSGPIRDMEVGMMSSSMNMNMNVNMNLEVSMNSQTVSQKHGSGTGQPHNVSPGDDMKIRQSNNGEMLAEQPKILPSQFSGQSQDFMGSPPLPGTSQGPGAIRNPRDQFVSEQLTNTGSNARLSHIPPLPPNVSTNPSTINVIHKAPRGLGRKPSDLNVSSQASSPGMNSLKSPTIRQVQSPVVGSPSTNLKSPQTPSQLTGILSGQAAAASIKSPSVIRSAATSPVHLKSPALPAPSPGWTSSPKPRLQSPVIQPSTKPPLSLTSPGMMATMESGPRARDVELRPNEGDGVEGATALHMRTTESMDRKLEELKEYKGVPVSGQSGSVNLSGSLPSHSPYSMPPEPSLSQNPLSIMMSRMSKFAMPSSTPLYHDAIKTVASSDDDSPPVRSPNLPSMNHVPGISHLNQTRLSAPHSAGQMPSLSPMGMNVLGGQPLSHHVTNQMPSPNAIGPNMASHGPVGPNMMPHGPMMPHTSQDPSVTNPQMLHQGRMGFLQGQQIYPSVQSPTHQVSFPVNDPGPQGVFPPGIAFSGEGGLLGRPNSITRPSPDQSLCKTVPPGMPDSYAAMGNHMPSVYNDPELQDVIRPNASGIPEFDLSRIIPSEKPSQTLQYFPHGDSQGRKQLQLPSPGFSHHMQGLMGEANPGRMGLPIPSVGGHSVVGVQEMAMGNAASVPGHNPMRLPGFMHQGMMGPQHRIMSPPQGGVHTQMNNPNALMIQGKERIPGSMYSHPGSIGSPQHDLMMPLPGMVGPQQNMMIPPQMRPRGLTGDVGMDFNQGPGNLGNMMF</sequence>
<dbReference type="Pfam" id="PF11502">
    <property type="entry name" value="BCL9"/>
    <property type="match status" value="1"/>
</dbReference>
<proteinExistence type="inferred from homology"/>
<gene>
    <name evidence="6" type="ORF">chiPu_0001735</name>
</gene>
<feature type="compositionally biased region" description="Basic and acidic residues" evidence="4">
    <location>
        <begin position="464"/>
        <end position="474"/>
    </location>
</feature>
<feature type="compositionally biased region" description="Polar residues" evidence="4">
    <location>
        <begin position="270"/>
        <end position="302"/>
    </location>
</feature>
<comment type="caution">
    <text evidence="6">The sequence shown here is derived from an EMBL/GenBank/DDBJ whole genome shotgun (WGS) entry which is preliminary data.</text>
</comment>
<feature type="compositionally biased region" description="Basic and acidic residues" evidence="4">
    <location>
        <begin position="32"/>
        <end position="56"/>
    </location>
</feature>
<feature type="compositionally biased region" description="Polar residues" evidence="4">
    <location>
        <begin position="375"/>
        <end position="399"/>
    </location>
</feature>
<feature type="domain" description="B-cell lymphoma 9 beta-catenin binding" evidence="5">
    <location>
        <begin position="488"/>
        <end position="520"/>
    </location>
</feature>
<feature type="compositionally biased region" description="Basic and acidic residues" evidence="4">
    <location>
        <begin position="192"/>
        <end position="204"/>
    </location>
</feature>
<dbReference type="InterPro" id="IPR013083">
    <property type="entry name" value="Znf_RING/FYVE/PHD"/>
</dbReference>
<accession>A0A401RYW1</accession>
<evidence type="ECO:0000313" key="7">
    <source>
        <dbReference type="Proteomes" id="UP000287033"/>
    </source>
</evidence>
<feature type="compositionally biased region" description="Polar residues" evidence="4">
    <location>
        <begin position="958"/>
        <end position="967"/>
    </location>
</feature>
<feature type="compositionally biased region" description="Gly residues" evidence="4">
    <location>
        <begin position="166"/>
        <end position="179"/>
    </location>
</feature>
<feature type="region of interest" description="Disordered" evidence="4">
    <location>
        <begin position="375"/>
        <end position="497"/>
    </location>
</feature>
<dbReference type="GO" id="GO:0008013">
    <property type="term" value="F:beta-catenin binding"/>
    <property type="evidence" value="ECO:0007669"/>
    <property type="project" value="InterPro"/>
</dbReference>
<feature type="region of interest" description="Disordered" evidence="4">
    <location>
        <begin position="1054"/>
        <end position="1093"/>
    </location>
</feature>
<protein>
    <recommendedName>
        <fullName evidence="5">B-cell lymphoma 9 beta-catenin binding domain-containing protein</fullName>
    </recommendedName>
</protein>
<feature type="region of interest" description="Disordered" evidence="4">
    <location>
        <begin position="860"/>
        <end position="886"/>
    </location>
</feature>
<dbReference type="OMA" id="ECNSTEH"/>
<dbReference type="PANTHER" id="PTHR15185:SF5">
    <property type="entry name" value="B-CELL CLL_LYMPHOMA 9 PROTEIN"/>
    <property type="match status" value="1"/>
</dbReference>
<dbReference type="GO" id="GO:0060070">
    <property type="term" value="P:canonical Wnt signaling pathway"/>
    <property type="evidence" value="ECO:0007669"/>
    <property type="project" value="InterPro"/>
</dbReference>
<dbReference type="InterPro" id="IPR024670">
    <property type="entry name" value="BCL9_beta-catenin-bd_dom"/>
</dbReference>
<dbReference type="PANTHER" id="PTHR15185">
    <property type="entry name" value="BCL9"/>
    <property type="match status" value="1"/>
</dbReference>